<evidence type="ECO:0000313" key="10">
    <source>
        <dbReference type="Proteomes" id="UP000799429"/>
    </source>
</evidence>
<dbReference type="InterPro" id="IPR036396">
    <property type="entry name" value="Cyt_P450_sf"/>
</dbReference>
<keyword evidence="8" id="KW-0472">Membrane</keyword>
<feature type="transmembrane region" description="Helical" evidence="8">
    <location>
        <begin position="38"/>
        <end position="64"/>
    </location>
</feature>
<dbReference type="PRINTS" id="PR00463">
    <property type="entry name" value="EP450I"/>
</dbReference>
<comment type="similarity">
    <text evidence="2">Belongs to the cytochrome P450 family.</text>
</comment>
<evidence type="ECO:0000256" key="7">
    <source>
        <dbReference type="PIRSR" id="PIRSR602401-1"/>
    </source>
</evidence>
<evidence type="ECO:0000256" key="2">
    <source>
        <dbReference type="ARBA" id="ARBA00010617"/>
    </source>
</evidence>
<dbReference type="InterPro" id="IPR002401">
    <property type="entry name" value="Cyt_P450_E_grp-I"/>
</dbReference>
<dbReference type="GO" id="GO:0020037">
    <property type="term" value="F:heme binding"/>
    <property type="evidence" value="ECO:0007669"/>
    <property type="project" value="InterPro"/>
</dbReference>
<evidence type="ECO:0000256" key="4">
    <source>
        <dbReference type="ARBA" id="ARBA00023002"/>
    </source>
</evidence>
<keyword evidence="5 7" id="KW-0408">Iron</keyword>
<comment type="cofactor">
    <cofactor evidence="1 7">
        <name>heme</name>
        <dbReference type="ChEBI" id="CHEBI:30413"/>
    </cofactor>
</comment>
<evidence type="ECO:0000256" key="6">
    <source>
        <dbReference type="ARBA" id="ARBA00023033"/>
    </source>
</evidence>
<keyword evidence="7" id="KW-0349">Heme</keyword>
<keyword evidence="8" id="KW-1133">Transmembrane helix</keyword>
<gene>
    <name evidence="9" type="ORF">M501DRAFT_966065</name>
</gene>
<sequence length="551" mass="62430">MISYGQFLEKSLENFTYATILDGTGILRGFEQWKEKDLTSAVTLSIVAVGWPVFCICGAIYRLYFDPLAKIPGPKLAAMTTWYEAYYDVWLGGKYIFKIAELHKEYGPLIRINPHEIHCNDPNFIDDIFPGATKKTNKYRFTGRRTMTKNSMVATIQHDVHRQRRGAVANFFSSARIRKLEPIITISLEKILGRMESASKTGEVMSLNYVFKAATSDIITKYAFGNSTNFLDYPDYNMPFMKAVDSVFKMNHALMHFPWLGPLLEASPRWFCRILAPGLFDLMKMQEVWKAQVEDIRNSPDPDAGKDTIFYGILHSNLPPEEKTTARLGHEAQLTVLAGQDTTGTTLSFAVFELLANPASLKKLRAELVAAIHEPKVVPTYSQVEALPYLGAVVQEILRLHPSVVSRLPRVSPYEDVVYKNSQTGEDYNIPAGTSMNMTTWVLHTNPEVFQDPFEFIPERWIENPRLDKSLIAFAKGTRNCLGMNLARQELFTIIAGIFRKYDLYDGTGTQTCPTLELYDTERARDVDMNSDMIIPYPAEGSHGVRVVVRH</sequence>
<dbReference type="GO" id="GO:0005506">
    <property type="term" value="F:iron ion binding"/>
    <property type="evidence" value="ECO:0007669"/>
    <property type="project" value="InterPro"/>
</dbReference>
<protein>
    <submittedName>
        <fullName evidence="9">Cytochrome P450</fullName>
    </submittedName>
</protein>
<dbReference type="InterPro" id="IPR050121">
    <property type="entry name" value="Cytochrome_P450_monoxygenase"/>
</dbReference>
<dbReference type="PRINTS" id="PR00385">
    <property type="entry name" value="P450"/>
</dbReference>
<keyword evidence="8" id="KW-0812">Transmembrane</keyword>
<keyword evidence="4" id="KW-0560">Oxidoreductase</keyword>
<dbReference type="CDD" id="cd11062">
    <property type="entry name" value="CYP58-like"/>
    <property type="match status" value="1"/>
</dbReference>
<dbReference type="SUPFAM" id="SSF48264">
    <property type="entry name" value="Cytochrome P450"/>
    <property type="match status" value="1"/>
</dbReference>
<accession>A0A9P4VRL0</accession>
<dbReference type="Proteomes" id="UP000799429">
    <property type="component" value="Unassembled WGS sequence"/>
</dbReference>
<dbReference type="OrthoDB" id="3945418at2759"/>
<organism evidence="9 10">
    <name type="scientific">Patellaria atrata CBS 101060</name>
    <dbReference type="NCBI Taxonomy" id="1346257"/>
    <lineage>
        <taxon>Eukaryota</taxon>
        <taxon>Fungi</taxon>
        <taxon>Dikarya</taxon>
        <taxon>Ascomycota</taxon>
        <taxon>Pezizomycotina</taxon>
        <taxon>Dothideomycetes</taxon>
        <taxon>Dothideomycetes incertae sedis</taxon>
        <taxon>Patellariales</taxon>
        <taxon>Patellariaceae</taxon>
        <taxon>Patellaria</taxon>
    </lineage>
</organism>
<dbReference type="GO" id="GO:0016705">
    <property type="term" value="F:oxidoreductase activity, acting on paired donors, with incorporation or reduction of molecular oxygen"/>
    <property type="evidence" value="ECO:0007669"/>
    <property type="project" value="InterPro"/>
</dbReference>
<reference evidence="9" key="1">
    <citation type="journal article" date="2020" name="Stud. Mycol.">
        <title>101 Dothideomycetes genomes: a test case for predicting lifestyles and emergence of pathogens.</title>
        <authorList>
            <person name="Haridas S."/>
            <person name="Albert R."/>
            <person name="Binder M."/>
            <person name="Bloem J."/>
            <person name="Labutti K."/>
            <person name="Salamov A."/>
            <person name="Andreopoulos B."/>
            <person name="Baker S."/>
            <person name="Barry K."/>
            <person name="Bills G."/>
            <person name="Bluhm B."/>
            <person name="Cannon C."/>
            <person name="Castanera R."/>
            <person name="Culley D."/>
            <person name="Daum C."/>
            <person name="Ezra D."/>
            <person name="Gonzalez J."/>
            <person name="Henrissat B."/>
            <person name="Kuo A."/>
            <person name="Liang C."/>
            <person name="Lipzen A."/>
            <person name="Lutzoni F."/>
            <person name="Magnuson J."/>
            <person name="Mondo S."/>
            <person name="Nolan M."/>
            <person name="Ohm R."/>
            <person name="Pangilinan J."/>
            <person name="Park H.-J."/>
            <person name="Ramirez L."/>
            <person name="Alfaro M."/>
            <person name="Sun H."/>
            <person name="Tritt A."/>
            <person name="Yoshinaga Y."/>
            <person name="Zwiers L.-H."/>
            <person name="Turgeon B."/>
            <person name="Goodwin S."/>
            <person name="Spatafora J."/>
            <person name="Crous P."/>
            <person name="Grigoriev I."/>
        </authorList>
    </citation>
    <scope>NUCLEOTIDE SEQUENCE</scope>
    <source>
        <strain evidence="9">CBS 101060</strain>
    </source>
</reference>
<evidence type="ECO:0000256" key="1">
    <source>
        <dbReference type="ARBA" id="ARBA00001971"/>
    </source>
</evidence>
<dbReference type="AlphaFoldDB" id="A0A9P4VRL0"/>
<proteinExistence type="inferred from homology"/>
<dbReference type="GO" id="GO:0004497">
    <property type="term" value="F:monooxygenase activity"/>
    <property type="evidence" value="ECO:0007669"/>
    <property type="project" value="UniProtKB-KW"/>
</dbReference>
<evidence type="ECO:0000313" key="9">
    <source>
        <dbReference type="EMBL" id="KAF2843056.1"/>
    </source>
</evidence>
<evidence type="ECO:0000256" key="8">
    <source>
        <dbReference type="SAM" id="Phobius"/>
    </source>
</evidence>
<dbReference type="PANTHER" id="PTHR24305:SF157">
    <property type="entry name" value="N-ACETYLTRYPTOPHAN 6-HYDROXYLASE IVOC-RELATED"/>
    <property type="match status" value="1"/>
</dbReference>
<keyword evidence="10" id="KW-1185">Reference proteome</keyword>
<dbReference type="Pfam" id="PF00067">
    <property type="entry name" value="p450"/>
    <property type="match status" value="1"/>
</dbReference>
<dbReference type="EMBL" id="MU006089">
    <property type="protein sequence ID" value="KAF2843056.1"/>
    <property type="molecule type" value="Genomic_DNA"/>
</dbReference>
<dbReference type="InterPro" id="IPR001128">
    <property type="entry name" value="Cyt_P450"/>
</dbReference>
<name>A0A9P4VRL0_9PEZI</name>
<feature type="binding site" description="axial binding residue" evidence="7">
    <location>
        <position position="481"/>
    </location>
    <ligand>
        <name>heme</name>
        <dbReference type="ChEBI" id="CHEBI:30413"/>
    </ligand>
    <ligandPart>
        <name>Fe</name>
        <dbReference type="ChEBI" id="CHEBI:18248"/>
    </ligandPart>
</feature>
<evidence type="ECO:0000256" key="3">
    <source>
        <dbReference type="ARBA" id="ARBA00022723"/>
    </source>
</evidence>
<dbReference type="Gene3D" id="1.10.630.10">
    <property type="entry name" value="Cytochrome P450"/>
    <property type="match status" value="1"/>
</dbReference>
<keyword evidence="3 7" id="KW-0479">Metal-binding</keyword>
<keyword evidence="6" id="KW-0503">Monooxygenase</keyword>
<evidence type="ECO:0000256" key="5">
    <source>
        <dbReference type="ARBA" id="ARBA00023004"/>
    </source>
</evidence>
<comment type="caution">
    <text evidence="9">The sequence shown here is derived from an EMBL/GenBank/DDBJ whole genome shotgun (WGS) entry which is preliminary data.</text>
</comment>
<dbReference type="PANTHER" id="PTHR24305">
    <property type="entry name" value="CYTOCHROME P450"/>
    <property type="match status" value="1"/>
</dbReference>